<dbReference type="EMBL" id="CP025096">
    <property type="protein sequence ID" value="AUD03881.1"/>
    <property type="molecule type" value="Genomic_DNA"/>
</dbReference>
<dbReference type="InterPro" id="IPR013096">
    <property type="entry name" value="Cupin_2"/>
</dbReference>
<dbReference type="Pfam" id="PF07883">
    <property type="entry name" value="Cupin_2"/>
    <property type="match status" value="2"/>
</dbReference>
<evidence type="ECO:0000313" key="2">
    <source>
        <dbReference type="EMBL" id="AUD03881.1"/>
    </source>
</evidence>
<gene>
    <name evidence="2" type="ORF">CWM47_19865</name>
</gene>
<dbReference type="AlphaFoldDB" id="A0A2K8Z204"/>
<dbReference type="SUPFAM" id="SSF51182">
    <property type="entry name" value="RmlC-like cupins"/>
    <property type="match status" value="1"/>
</dbReference>
<organism evidence="2 3">
    <name type="scientific">Spirosoma pollinicola</name>
    <dbReference type="NCBI Taxonomy" id="2057025"/>
    <lineage>
        <taxon>Bacteria</taxon>
        <taxon>Pseudomonadati</taxon>
        <taxon>Bacteroidota</taxon>
        <taxon>Cytophagia</taxon>
        <taxon>Cytophagales</taxon>
        <taxon>Cytophagaceae</taxon>
        <taxon>Spirosoma</taxon>
    </lineage>
</organism>
<dbReference type="RefSeq" id="WP_100989948.1">
    <property type="nucleotide sequence ID" value="NZ_CP025096.1"/>
</dbReference>
<dbReference type="KEGG" id="spir:CWM47_19865"/>
<dbReference type="InterPro" id="IPR014710">
    <property type="entry name" value="RmlC-like_jellyroll"/>
</dbReference>
<proteinExistence type="predicted"/>
<keyword evidence="3" id="KW-1185">Reference proteome</keyword>
<evidence type="ECO:0000259" key="1">
    <source>
        <dbReference type="Pfam" id="PF07883"/>
    </source>
</evidence>
<feature type="domain" description="Cupin type-2" evidence="1">
    <location>
        <begin position="208"/>
        <end position="263"/>
    </location>
</feature>
<feature type="domain" description="Cupin type-2" evidence="1">
    <location>
        <begin position="43"/>
        <end position="100"/>
    </location>
</feature>
<dbReference type="GO" id="GO:0051213">
    <property type="term" value="F:dioxygenase activity"/>
    <property type="evidence" value="ECO:0007669"/>
    <property type="project" value="UniProtKB-KW"/>
</dbReference>
<reference evidence="2 3" key="1">
    <citation type="submission" date="2017-11" db="EMBL/GenBank/DDBJ databases">
        <title>Taxonomic description and genome sequences of Spirosoma HA7 sp. nov., isolated from pollen microhabitat of Corylus avellana.</title>
        <authorList>
            <person name="Ambika Manirajan B."/>
            <person name="Suarez C."/>
            <person name="Ratering S."/>
            <person name="Geissler-Plaum R."/>
            <person name="Cardinale M."/>
            <person name="Sylvia S."/>
        </authorList>
    </citation>
    <scope>NUCLEOTIDE SEQUENCE [LARGE SCALE GENOMIC DNA]</scope>
    <source>
        <strain evidence="2 3">HA7</strain>
    </source>
</reference>
<evidence type="ECO:0000313" key="3">
    <source>
        <dbReference type="Proteomes" id="UP000232883"/>
    </source>
</evidence>
<dbReference type="CDD" id="cd02215">
    <property type="entry name" value="cupin_QDO_N_C"/>
    <property type="match status" value="1"/>
</dbReference>
<dbReference type="OrthoDB" id="1423961at2"/>
<accession>A0A2K8Z204</accession>
<dbReference type="Proteomes" id="UP000232883">
    <property type="component" value="Chromosome"/>
</dbReference>
<keyword evidence="2" id="KW-0560">Oxidoreductase</keyword>
<protein>
    <submittedName>
        <fullName evidence="2">Quercetin 2,3-dioxygenase</fullName>
    </submittedName>
</protein>
<dbReference type="InterPro" id="IPR053146">
    <property type="entry name" value="QDO-like"/>
</dbReference>
<dbReference type="Gene3D" id="2.60.120.10">
    <property type="entry name" value="Jelly Rolls"/>
    <property type="match status" value="2"/>
</dbReference>
<keyword evidence="2" id="KW-0223">Dioxygenase</keyword>
<dbReference type="InterPro" id="IPR011051">
    <property type="entry name" value="RmlC_Cupin_sf"/>
</dbReference>
<dbReference type="PANTHER" id="PTHR36440">
    <property type="entry name" value="PUTATIVE (AFU_ORTHOLOGUE AFUA_8G07350)-RELATED"/>
    <property type="match status" value="1"/>
</dbReference>
<sequence>MNTTHPPAYLLRSGEGQNVRFNGADISLINSRDQSGGLMEIVEVLAPQGFKLPAHTHTKTHKSLFVLSGELLLSFSEKTYHLKEGDFGHIPKGVAHQIECVVPATKTLYFSGAGGLNSLFAELAQNEKAGKSDLYAVSSTVDFQLVDGFLPVLPAVEVTNLERPDGCQPYAIAKGGGEHLIVEDQLQTFMVRQNNTDGQYLFVLTEGPKGGAIIQHYHKLHSECFYSLEGNMTMWNDGKIVPLNPGDFLFVPAYTKHTYRLESPYTKFIGMLSPGVFEPFFDALCTPYPEHTLPEKPGPARFDRVLKNYGKLDLYFVSPPPDNSMNPVQATMVRFSFWLAGILASKK</sequence>
<name>A0A2K8Z204_9BACT</name>
<dbReference type="PANTHER" id="PTHR36440:SF1">
    <property type="entry name" value="PUTATIVE (AFU_ORTHOLOGUE AFUA_8G07350)-RELATED"/>
    <property type="match status" value="1"/>
</dbReference>